<comment type="caution">
    <text evidence="2">The sequence shown here is derived from an EMBL/GenBank/DDBJ whole genome shotgun (WGS) entry which is preliminary data.</text>
</comment>
<proteinExistence type="predicted"/>
<feature type="region of interest" description="Disordered" evidence="1">
    <location>
        <begin position="1"/>
        <end position="24"/>
    </location>
</feature>
<evidence type="ECO:0000256" key="1">
    <source>
        <dbReference type="SAM" id="MobiDB-lite"/>
    </source>
</evidence>
<dbReference type="OrthoDB" id="445555at2759"/>
<keyword evidence="3" id="KW-1185">Reference proteome</keyword>
<evidence type="ECO:0000313" key="2">
    <source>
        <dbReference type="EMBL" id="CAE7484481.1"/>
    </source>
</evidence>
<dbReference type="Proteomes" id="UP000649617">
    <property type="component" value="Unassembled WGS sequence"/>
</dbReference>
<protein>
    <submittedName>
        <fullName evidence="2">Uncharacterized protein</fullName>
    </submittedName>
</protein>
<gene>
    <name evidence="2" type="ORF">SPIL2461_LOCUS12407</name>
</gene>
<organism evidence="2 3">
    <name type="scientific">Symbiodinium pilosum</name>
    <name type="common">Dinoflagellate</name>
    <dbReference type="NCBI Taxonomy" id="2952"/>
    <lineage>
        <taxon>Eukaryota</taxon>
        <taxon>Sar</taxon>
        <taxon>Alveolata</taxon>
        <taxon>Dinophyceae</taxon>
        <taxon>Suessiales</taxon>
        <taxon>Symbiodiniaceae</taxon>
        <taxon>Symbiodinium</taxon>
    </lineage>
</organism>
<evidence type="ECO:0000313" key="3">
    <source>
        <dbReference type="Proteomes" id="UP000649617"/>
    </source>
</evidence>
<reference evidence="2" key="1">
    <citation type="submission" date="2021-02" db="EMBL/GenBank/DDBJ databases">
        <authorList>
            <person name="Dougan E. K."/>
            <person name="Rhodes N."/>
            <person name="Thang M."/>
            <person name="Chan C."/>
        </authorList>
    </citation>
    <scope>NUCLEOTIDE SEQUENCE</scope>
</reference>
<dbReference type="AlphaFoldDB" id="A0A812SLP6"/>
<accession>A0A812SLP6</accession>
<dbReference type="EMBL" id="CAJNIZ010025493">
    <property type="protein sequence ID" value="CAE7484481.1"/>
    <property type="molecule type" value="Genomic_DNA"/>
</dbReference>
<name>A0A812SLP6_SYMPI</name>
<sequence length="179" mass="20552">MVTQLKAGRKKLQEAKEAGTNLPPAELEDLERRDNFLKEYEALGLYNPRKTELLLQWKQDKSLKTWAEVDSSHSTFTRGTDRSEKSYGTLYDVAKMMNLDPSDKIQKKLLNKALAKLDQDFLWDDTNPLEAVYKEEEMVRYSWKKNMGQLMESGVEDAEKVRATKDAAKKLAKGGMLTD</sequence>
<feature type="non-terminal residue" evidence="2">
    <location>
        <position position="179"/>
    </location>
</feature>